<evidence type="ECO:0000256" key="7">
    <source>
        <dbReference type="ARBA" id="ARBA00023002"/>
    </source>
</evidence>
<comment type="similarity">
    <text evidence="3">Belongs to the alpha-ketoglutarate dehydrogenase family.</text>
</comment>
<dbReference type="Pfam" id="PF00676">
    <property type="entry name" value="E1_dh"/>
    <property type="match status" value="1"/>
</dbReference>
<comment type="function">
    <text evidence="2">E1 component of the 2-oxoglutarate dehydrogenase (OGDH) complex which catalyzes the decarboxylation of 2-oxoglutarate, the first step in the conversion of 2-oxoglutarate to succinyl-CoA and CO(2).</text>
</comment>
<name>A0A7T4R3S8_9GAMM</name>
<dbReference type="InterPro" id="IPR032106">
    <property type="entry name" value="2-oxogl_dehyd_N"/>
</dbReference>
<keyword evidence="8" id="KW-0786">Thiamine pyrophosphate</keyword>
<dbReference type="EC" id="1.2.4.2" evidence="5"/>
<dbReference type="SMART" id="SM00861">
    <property type="entry name" value="Transket_pyr"/>
    <property type="match status" value="1"/>
</dbReference>
<reference evidence="13 14" key="1">
    <citation type="submission" date="2020-12" db="EMBL/GenBank/DDBJ databases">
        <authorList>
            <person name="Shan Y."/>
        </authorList>
    </citation>
    <scope>NUCLEOTIDE SEQUENCE [LARGE SCALE GENOMIC DNA]</scope>
    <source>
        <strain evidence="14">csc3.9</strain>
    </source>
</reference>
<dbReference type="PANTHER" id="PTHR23152:SF4">
    <property type="entry name" value="2-OXOADIPATE DEHYDROGENASE COMPLEX COMPONENT E1"/>
    <property type="match status" value="1"/>
</dbReference>
<dbReference type="Pfam" id="PF16870">
    <property type="entry name" value="OxoGdeHyase_C"/>
    <property type="match status" value="1"/>
</dbReference>
<comment type="catalytic activity">
    <reaction evidence="11">
        <text>N(6)-[(R)-lipoyl]-L-lysyl-[protein] + 2-oxoglutarate + H(+) = N(6)-[(R)-S(8)-succinyldihydrolipoyl]-L-lysyl-[protein] + CO2</text>
        <dbReference type="Rhea" id="RHEA:12188"/>
        <dbReference type="Rhea" id="RHEA-COMP:10474"/>
        <dbReference type="Rhea" id="RHEA-COMP:20092"/>
        <dbReference type="ChEBI" id="CHEBI:15378"/>
        <dbReference type="ChEBI" id="CHEBI:16526"/>
        <dbReference type="ChEBI" id="CHEBI:16810"/>
        <dbReference type="ChEBI" id="CHEBI:83099"/>
        <dbReference type="ChEBI" id="CHEBI:83120"/>
        <dbReference type="EC" id="1.2.4.2"/>
    </reaction>
</comment>
<dbReference type="InterPro" id="IPR031717">
    <property type="entry name" value="ODO-1/KGD_C"/>
</dbReference>
<dbReference type="FunFam" id="3.40.50.970:FF:000014">
    <property type="entry name" value="2-oxoglutarate dehydrogenase E1 component"/>
    <property type="match status" value="1"/>
</dbReference>
<keyword evidence="9" id="KW-0324">Glycolysis</keyword>
<dbReference type="Gene3D" id="3.40.50.11610">
    <property type="entry name" value="Multifunctional 2-oxoglutarate metabolism enzyme, C-terminal domain"/>
    <property type="match status" value="1"/>
</dbReference>
<evidence type="ECO:0000259" key="12">
    <source>
        <dbReference type="SMART" id="SM00861"/>
    </source>
</evidence>
<keyword evidence="7 13" id="KW-0560">Oxidoreductase</keyword>
<evidence type="ECO:0000256" key="5">
    <source>
        <dbReference type="ARBA" id="ARBA00012280"/>
    </source>
</evidence>
<evidence type="ECO:0000256" key="4">
    <source>
        <dbReference type="ARBA" id="ARBA00011301"/>
    </source>
</evidence>
<keyword evidence="14" id="KW-1185">Reference proteome</keyword>
<feature type="domain" description="Transketolase-like pyrimidine-binding" evidence="12">
    <location>
        <begin position="599"/>
        <end position="792"/>
    </location>
</feature>
<evidence type="ECO:0000313" key="14">
    <source>
        <dbReference type="Proteomes" id="UP000596063"/>
    </source>
</evidence>
<dbReference type="CDD" id="cd02016">
    <property type="entry name" value="TPP_E1_OGDC_like"/>
    <property type="match status" value="1"/>
</dbReference>
<evidence type="ECO:0000256" key="8">
    <source>
        <dbReference type="ARBA" id="ARBA00023052"/>
    </source>
</evidence>
<evidence type="ECO:0000256" key="10">
    <source>
        <dbReference type="ARBA" id="ARBA00030680"/>
    </source>
</evidence>
<comment type="subunit">
    <text evidence="4">Homodimer. Part of the 2-oxoglutarate dehydrogenase (OGDH) complex composed of E1 (2-oxoglutarate dehydrogenase), E2 (dihydrolipoamide succinyltransferase) and E3 (dihydrolipoamide dehydrogenase); the complex contains multiple copies of the three enzymatic components (E1, E2 and E3).</text>
</comment>
<dbReference type="GO" id="GO:0005829">
    <property type="term" value="C:cytosol"/>
    <property type="evidence" value="ECO:0007669"/>
    <property type="project" value="TreeGrafter"/>
</dbReference>
<dbReference type="EMBL" id="CP066167">
    <property type="protein sequence ID" value="QQD19829.1"/>
    <property type="molecule type" value="Genomic_DNA"/>
</dbReference>
<dbReference type="PIRSF" id="PIRSF000157">
    <property type="entry name" value="Oxoglu_dh_E1"/>
    <property type="match status" value="1"/>
</dbReference>
<dbReference type="Pfam" id="PF16078">
    <property type="entry name" value="2-oxogl_dehyd_N"/>
    <property type="match status" value="1"/>
</dbReference>
<dbReference type="InterPro" id="IPR005475">
    <property type="entry name" value="Transketolase-like_Pyr-bd"/>
</dbReference>
<evidence type="ECO:0000256" key="3">
    <source>
        <dbReference type="ARBA" id="ARBA00006936"/>
    </source>
</evidence>
<evidence type="ECO:0000256" key="2">
    <source>
        <dbReference type="ARBA" id="ARBA00003906"/>
    </source>
</evidence>
<dbReference type="NCBIfam" id="NF008907">
    <property type="entry name" value="PRK12270.1"/>
    <property type="match status" value="1"/>
</dbReference>
<sequence>MQKESMELLWKSSHISGGNAAYVEALYETFLSDPNAVPEEWRDYFQQLPRANDTAISDIPHSPIRDHFAQLAKAPVRAINGGGSSEVSAHERKQVRVIQLVSAYRQRGHQEAQIDPLGLWERHRVPDLELQYHQLSEADFDTTFQTGSLYIGKDQATLREIYQAVRDTYCRSVGAEFMHIVDTRERAWIQQRMEGVRSKPDYGLEARTHLLERLTAAEGLEKSLGSKYPGTKRFGLEGGESLIPMMDAMIQRSGSYGAKEMVIGMAHRGRLNMLVNILGKNPSELFDEFEGKVTYQGSADVKYHQGFSSNVMTSGGEVHLALAFNPSHLEIVSPVVEGSVRARQDRRNDPEGNTVVPIVLHGDAAFAGQGVVMETFQMSQTRAYKTGGTIHVVINNQVGFTTSLQEDARSTEYCTDVAKMVQAPIFHVNGDDPEAVLFVSQLAADFRQEFKKDVVIDLVCYRRRGHNEADEPSGTQPLMYRKISKHKTTRDLYVNHLVEEGVIDKAFADQMAAEYRQALDDGQHVAKSLVKQPNTALFVDWTPYLGHAWDVPGDTSMDAKVLKDVAASMNQIPEGVSVQRQVAKIYEDRRKMAAGAMPVNWGFAETLAYGTLLKAGHPVRITGQDVGRGTFSHRHAVLHNQNDGSRYVPLQNVAEDQAPFAIYDSLLSEEAVLAFEYGYATTQPNYLVIWEAQFGDFANGAQVVVDQFISSGELKWGRLCGLTMLLPHGYEGQGPEHSSARLERFLQLCAEHNIQVCVPSTPAQVYHMLRRQVIRPLRRPLVVMSPKSLLRHKEAVSTLEELSDGQFHSVLDETDDIDKSKVTRLILCSGKVYYDLREARREHGKDSIAIVRLEQLYPFPYDDLRAVIAQYPNLKKVVWCQEEPRNQGAWYNSRHRMARVIRSFKPEKNLLLGYEGREPSASPAAGYTALHVEQQKKFIAQALKL</sequence>
<dbReference type="InterPro" id="IPR042179">
    <property type="entry name" value="KGD_C_sf"/>
</dbReference>
<dbReference type="SUPFAM" id="SSF52518">
    <property type="entry name" value="Thiamin diphosphate-binding fold (THDP-binding)"/>
    <property type="match status" value="2"/>
</dbReference>
<dbReference type="InterPro" id="IPR029061">
    <property type="entry name" value="THDP-binding"/>
</dbReference>
<dbReference type="InterPro" id="IPR001017">
    <property type="entry name" value="DH_E1"/>
</dbReference>
<accession>A0A7T4R3S8</accession>
<dbReference type="GO" id="GO:0045252">
    <property type="term" value="C:oxoglutarate dehydrogenase complex"/>
    <property type="evidence" value="ECO:0007669"/>
    <property type="project" value="TreeGrafter"/>
</dbReference>
<dbReference type="Gene3D" id="3.40.50.970">
    <property type="match status" value="1"/>
</dbReference>
<evidence type="ECO:0000256" key="9">
    <source>
        <dbReference type="ARBA" id="ARBA00023152"/>
    </source>
</evidence>
<protein>
    <recommendedName>
        <fullName evidence="6">2-oxoglutarate dehydrogenase E1 component</fullName>
        <ecNumber evidence="5">1.2.4.2</ecNumber>
    </recommendedName>
    <alternativeName>
        <fullName evidence="10">Alpha-ketoglutarate dehydrogenase</fullName>
    </alternativeName>
</protein>
<dbReference type="Gene3D" id="3.40.50.12470">
    <property type="match status" value="1"/>
</dbReference>
<gene>
    <name evidence="13" type="ORF">I6N98_08330</name>
</gene>
<comment type="cofactor">
    <cofactor evidence="1">
        <name>thiamine diphosphate</name>
        <dbReference type="ChEBI" id="CHEBI:58937"/>
    </cofactor>
</comment>
<dbReference type="GO" id="GO:0030976">
    <property type="term" value="F:thiamine pyrophosphate binding"/>
    <property type="evidence" value="ECO:0007669"/>
    <property type="project" value="InterPro"/>
</dbReference>
<organism evidence="13 14">
    <name type="scientific">Spongiibacter nanhainus</name>
    <dbReference type="NCBI Taxonomy" id="2794344"/>
    <lineage>
        <taxon>Bacteria</taxon>
        <taxon>Pseudomonadati</taxon>
        <taxon>Pseudomonadota</taxon>
        <taxon>Gammaproteobacteria</taxon>
        <taxon>Cellvibrionales</taxon>
        <taxon>Spongiibacteraceae</taxon>
        <taxon>Spongiibacter</taxon>
    </lineage>
</organism>
<evidence type="ECO:0000313" key="13">
    <source>
        <dbReference type="EMBL" id="QQD19829.1"/>
    </source>
</evidence>
<proteinExistence type="inferred from homology"/>
<dbReference type="Pfam" id="PF02779">
    <property type="entry name" value="Transket_pyr"/>
    <property type="match status" value="1"/>
</dbReference>
<dbReference type="GO" id="GO:0006099">
    <property type="term" value="P:tricarboxylic acid cycle"/>
    <property type="evidence" value="ECO:0007669"/>
    <property type="project" value="TreeGrafter"/>
</dbReference>
<dbReference type="RefSeq" id="WP_198571313.1">
    <property type="nucleotide sequence ID" value="NZ_CP066167.1"/>
</dbReference>
<dbReference type="PANTHER" id="PTHR23152">
    <property type="entry name" value="2-OXOGLUTARATE DEHYDROGENASE"/>
    <property type="match status" value="1"/>
</dbReference>
<dbReference type="InterPro" id="IPR011603">
    <property type="entry name" value="2oxoglutarate_DH_E1"/>
</dbReference>
<dbReference type="Gene3D" id="1.10.287.1150">
    <property type="entry name" value="TPP helical domain"/>
    <property type="match status" value="1"/>
</dbReference>
<evidence type="ECO:0000256" key="6">
    <source>
        <dbReference type="ARBA" id="ARBA00013321"/>
    </source>
</evidence>
<dbReference type="NCBIfam" id="NF006914">
    <property type="entry name" value="PRK09404.1"/>
    <property type="match status" value="1"/>
</dbReference>
<dbReference type="GO" id="GO:0004591">
    <property type="term" value="F:oxoglutarate dehydrogenase (succinyl-transferring) activity"/>
    <property type="evidence" value="ECO:0007669"/>
    <property type="project" value="UniProtKB-EC"/>
</dbReference>
<dbReference type="FunFam" id="1.10.287.1150:FF:000004">
    <property type="entry name" value="2-oxoglutarate dehydrogenase E1 component"/>
    <property type="match status" value="1"/>
</dbReference>
<dbReference type="KEGG" id="snan:I6N98_08330"/>
<dbReference type="AlphaFoldDB" id="A0A7T4R3S8"/>
<evidence type="ECO:0000256" key="1">
    <source>
        <dbReference type="ARBA" id="ARBA00001964"/>
    </source>
</evidence>
<dbReference type="NCBIfam" id="TIGR00239">
    <property type="entry name" value="2oxo_dh_E1"/>
    <property type="match status" value="1"/>
</dbReference>
<dbReference type="Proteomes" id="UP000596063">
    <property type="component" value="Chromosome"/>
</dbReference>
<dbReference type="FunFam" id="3.40.50.12470:FF:000009">
    <property type="entry name" value="2-oxoglutarate dehydrogenase E1 component"/>
    <property type="match status" value="1"/>
</dbReference>
<evidence type="ECO:0000256" key="11">
    <source>
        <dbReference type="ARBA" id="ARBA00051911"/>
    </source>
</evidence>
<dbReference type="GO" id="GO:0006096">
    <property type="term" value="P:glycolytic process"/>
    <property type="evidence" value="ECO:0007669"/>
    <property type="project" value="UniProtKB-KW"/>
</dbReference>